<accession>A0A7R8ZIA7</accession>
<proteinExistence type="predicted"/>
<protein>
    <submittedName>
        <fullName evidence="1">Uncharacterized protein</fullName>
    </submittedName>
</protein>
<evidence type="ECO:0000313" key="1">
    <source>
        <dbReference type="EMBL" id="CAD7224815.1"/>
    </source>
</evidence>
<organism evidence="1">
    <name type="scientific">Cyprideis torosa</name>
    <dbReference type="NCBI Taxonomy" id="163714"/>
    <lineage>
        <taxon>Eukaryota</taxon>
        <taxon>Metazoa</taxon>
        <taxon>Ecdysozoa</taxon>
        <taxon>Arthropoda</taxon>
        <taxon>Crustacea</taxon>
        <taxon>Oligostraca</taxon>
        <taxon>Ostracoda</taxon>
        <taxon>Podocopa</taxon>
        <taxon>Podocopida</taxon>
        <taxon>Cytherocopina</taxon>
        <taxon>Cytheroidea</taxon>
        <taxon>Cytherideidae</taxon>
        <taxon>Cyprideis</taxon>
    </lineage>
</organism>
<reference evidence="1" key="1">
    <citation type="submission" date="2020-11" db="EMBL/GenBank/DDBJ databases">
        <authorList>
            <person name="Tran Van P."/>
        </authorList>
    </citation>
    <scope>NUCLEOTIDE SEQUENCE</scope>
</reference>
<sequence>MFEIVSVLGTWSLLTAILTLTAALSECYQILANISINVLVFFRLENAELRRHLAASYELLWTHKSSKTLAAVSREREQNVHLIISLCGVSQLPLRYPVQWAAVCRDYARILCLCVAASESCTSLFMSTNLRHHPDALNPSSADSIDCASSAECLINRAP</sequence>
<dbReference type="AlphaFoldDB" id="A0A7R8ZIA7"/>
<name>A0A7R8ZIA7_9CRUS</name>
<dbReference type="EMBL" id="OB660445">
    <property type="protein sequence ID" value="CAD7224815.1"/>
    <property type="molecule type" value="Genomic_DNA"/>
</dbReference>
<gene>
    <name evidence="1" type="ORF">CTOB1V02_LOCUS2768</name>
</gene>